<evidence type="ECO:0000313" key="1">
    <source>
        <dbReference type="EMBL" id="EMD83312.1"/>
    </source>
</evidence>
<accession>M2U5M0</accession>
<name>M2U5M0_9SPHN</name>
<dbReference type="EMBL" id="AMRV01000003">
    <property type="protein sequence ID" value="EMD83312.1"/>
    <property type="molecule type" value="Genomic_DNA"/>
</dbReference>
<dbReference type="Proteomes" id="UP000011717">
    <property type="component" value="Unassembled WGS sequence"/>
</dbReference>
<sequence>MPEDGISTEIADKVVGIASLLEGRGAEVRMQRGKALNNKVDEITLP</sequence>
<organism evidence="1 2">
    <name type="scientific">Pacificimonas flava</name>
    <dbReference type="NCBI Taxonomy" id="1234595"/>
    <lineage>
        <taxon>Bacteria</taxon>
        <taxon>Pseudomonadati</taxon>
        <taxon>Pseudomonadota</taxon>
        <taxon>Alphaproteobacteria</taxon>
        <taxon>Sphingomonadales</taxon>
        <taxon>Sphingosinicellaceae</taxon>
        <taxon>Pacificimonas</taxon>
    </lineage>
</organism>
<evidence type="ECO:0000313" key="2">
    <source>
        <dbReference type="Proteomes" id="UP000011717"/>
    </source>
</evidence>
<protein>
    <submittedName>
        <fullName evidence="1">Uncharacterized protein</fullName>
    </submittedName>
</protein>
<reference evidence="1 2" key="1">
    <citation type="journal article" date="2013" name="Genome Announc.">
        <title>Draft Genome Sequence of Strain JLT2015T, Belonging to the Family Sphingomonadaceae of the Alphaproteobacteria.</title>
        <authorList>
            <person name="Tang K."/>
            <person name="Liu K."/>
            <person name="Li S."/>
            <person name="Jiao N."/>
        </authorList>
    </citation>
    <scope>NUCLEOTIDE SEQUENCE [LARGE SCALE GENOMIC DNA]</scope>
    <source>
        <strain evidence="1 2">JLT2015</strain>
    </source>
</reference>
<comment type="caution">
    <text evidence="1">The sequence shown here is derived from an EMBL/GenBank/DDBJ whole genome shotgun (WGS) entry which is preliminary data.</text>
</comment>
<gene>
    <name evidence="1" type="ORF">C725_1213</name>
</gene>
<dbReference type="AlphaFoldDB" id="M2U5M0"/>
<keyword evidence="2" id="KW-1185">Reference proteome</keyword>
<proteinExistence type="predicted"/>